<dbReference type="Gene3D" id="3.40.50.410">
    <property type="entry name" value="von Willebrand factor, type A domain"/>
    <property type="match status" value="1"/>
</dbReference>
<accession>A0A0M3J5M2</accession>
<keyword evidence="2" id="KW-1185">Reference proteome</keyword>
<dbReference type="WBParaSite" id="ASIM_0000285301-mRNA-1">
    <property type="protein sequence ID" value="ASIM_0000285301-mRNA-1"/>
    <property type="gene ID" value="ASIM_0000285301"/>
</dbReference>
<protein>
    <submittedName>
        <fullName evidence="3">VWFA domain-containing protein</fullName>
    </submittedName>
</protein>
<evidence type="ECO:0000313" key="3">
    <source>
        <dbReference type="WBParaSite" id="ASIM_0000285301-mRNA-1"/>
    </source>
</evidence>
<evidence type="ECO:0000313" key="1">
    <source>
        <dbReference type="EMBL" id="VDK20435.1"/>
    </source>
</evidence>
<proteinExistence type="predicted"/>
<organism evidence="3">
    <name type="scientific">Anisakis simplex</name>
    <name type="common">Herring worm</name>
    <dbReference type="NCBI Taxonomy" id="6269"/>
    <lineage>
        <taxon>Eukaryota</taxon>
        <taxon>Metazoa</taxon>
        <taxon>Ecdysozoa</taxon>
        <taxon>Nematoda</taxon>
        <taxon>Chromadorea</taxon>
        <taxon>Rhabditida</taxon>
        <taxon>Spirurina</taxon>
        <taxon>Ascaridomorpha</taxon>
        <taxon>Ascaridoidea</taxon>
        <taxon>Anisakidae</taxon>
        <taxon>Anisakis</taxon>
        <taxon>Anisakis simplex complex</taxon>
    </lineage>
</organism>
<reference evidence="1 2" key="2">
    <citation type="submission" date="2018-11" db="EMBL/GenBank/DDBJ databases">
        <authorList>
            <consortium name="Pathogen Informatics"/>
        </authorList>
    </citation>
    <scope>NUCLEOTIDE SEQUENCE [LARGE SCALE GENOMIC DNA]</scope>
</reference>
<name>A0A0M3J5M2_ANISI</name>
<dbReference type="Proteomes" id="UP000267096">
    <property type="component" value="Unassembled WGS sequence"/>
</dbReference>
<dbReference type="SUPFAM" id="SSF53300">
    <property type="entry name" value="vWA-like"/>
    <property type="match status" value="1"/>
</dbReference>
<dbReference type="InterPro" id="IPR036465">
    <property type="entry name" value="vWFA_dom_sf"/>
</dbReference>
<sequence length="178" mass="20521">MRRVHYKGVEAMNLRKGLEAARDMINFNDRPNVKKVVIVFTNKHEDCTYQQEHAELYDCSFISFKQKMKKPDEDENPCRIASYLVENGVIVFTVALKYDGAQDYPKVNLGTNCYCLKPYVQYSHDDRCIEYGECLYVYGQSESYDVAEETCADAKSSFVDVFSHDKELFIDVGGLDDL</sequence>
<dbReference type="AlphaFoldDB" id="A0A0M3J5M2"/>
<evidence type="ECO:0000313" key="2">
    <source>
        <dbReference type="Proteomes" id="UP000267096"/>
    </source>
</evidence>
<gene>
    <name evidence="1" type="ORF">ASIM_LOCUS2706</name>
</gene>
<reference evidence="3" key="1">
    <citation type="submission" date="2017-02" db="UniProtKB">
        <authorList>
            <consortium name="WormBaseParasite"/>
        </authorList>
    </citation>
    <scope>IDENTIFICATION</scope>
</reference>
<dbReference type="OrthoDB" id="5787264at2759"/>
<dbReference type="EMBL" id="UYRR01003770">
    <property type="protein sequence ID" value="VDK20435.1"/>
    <property type="molecule type" value="Genomic_DNA"/>
</dbReference>